<protein>
    <submittedName>
        <fullName evidence="2">RUN domain-containing protein</fullName>
    </submittedName>
</protein>
<reference evidence="1" key="1">
    <citation type="journal article" date="2013" name="Genetics">
        <title>The draft genome and transcriptome of Panagrellus redivivus are shaped by the harsh demands of a free-living lifestyle.</title>
        <authorList>
            <person name="Srinivasan J."/>
            <person name="Dillman A.R."/>
            <person name="Macchietto M.G."/>
            <person name="Heikkinen L."/>
            <person name="Lakso M."/>
            <person name="Fracchia K.M."/>
            <person name="Antoshechkin I."/>
            <person name="Mortazavi A."/>
            <person name="Wong G."/>
            <person name="Sternberg P.W."/>
        </authorList>
    </citation>
    <scope>NUCLEOTIDE SEQUENCE [LARGE SCALE GENOMIC DNA]</scope>
    <source>
        <strain evidence="1">MT8872</strain>
    </source>
</reference>
<proteinExistence type="predicted"/>
<sequence length="95" mass="10286">MSGHKSRDCLPTSWIRLLRLLESTNRTVEASNGFCLPDRADKRASRDVEIAIAALQEVKKTLCGTPFTAIPEPGTAAASMTRIFGGTVNGVLFCF</sequence>
<evidence type="ECO:0000313" key="2">
    <source>
        <dbReference type="WBParaSite" id="Pan_g11164.t1"/>
    </source>
</evidence>
<evidence type="ECO:0000313" key="1">
    <source>
        <dbReference type="Proteomes" id="UP000492821"/>
    </source>
</evidence>
<accession>A0A7E4UPA2</accession>
<reference evidence="2" key="2">
    <citation type="submission" date="2020-10" db="UniProtKB">
        <authorList>
            <consortium name="WormBaseParasite"/>
        </authorList>
    </citation>
    <scope>IDENTIFICATION</scope>
</reference>
<keyword evidence="1" id="KW-1185">Reference proteome</keyword>
<name>A0A7E4UPA2_PANRE</name>
<dbReference type="Proteomes" id="UP000492821">
    <property type="component" value="Unassembled WGS sequence"/>
</dbReference>
<dbReference type="WBParaSite" id="Pan_g11164.t1">
    <property type="protein sequence ID" value="Pan_g11164.t1"/>
    <property type="gene ID" value="Pan_g11164"/>
</dbReference>
<dbReference type="AlphaFoldDB" id="A0A7E4UPA2"/>
<organism evidence="1 2">
    <name type="scientific">Panagrellus redivivus</name>
    <name type="common">Microworm</name>
    <dbReference type="NCBI Taxonomy" id="6233"/>
    <lineage>
        <taxon>Eukaryota</taxon>
        <taxon>Metazoa</taxon>
        <taxon>Ecdysozoa</taxon>
        <taxon>Nematoda</taxon>
        <taxon>Chromadorea</taxon>
        <taxon>Rhabditida</taxon>
        <taxon>Tylenchina</taxon>
        <taxon>Panagrolaimomorpha</taxon>
        <taxon>Panagrolaimoidea</taxon>
        <taxon>Panagrolaimidae</taxon>
        <taxon>Panagrellus</taxon>
    </lineage>
</organism>